<keyword evidence="3" id="KW-1185">Reference proteome</keyword>
<evidence type="ECO:0000313" key="2">
    <source>
        <dbReference type="EMBL" id="BCJ44841.1"/>
    </source>
</evidence>
<proteinExistence type="predicted"/>
<protein>
    <submittedName>
        <fullName evidence="2">Uncharacterized protein</fullName>
    </submittedName>
</protein>
<reference evidence="2 3" key="1">
    <citation type="submission" date="2020-08" db="EMBL/GenBank/DDBJ databases">
        <title>Whole genome shotgun sequence of Actinoplanes ianthinogenes NBRC 13996.</title>
        <authorList>
            <person name="Komaki H."/>
            <person name="Tamura T."/>
        </authorList>
    </citation>
    <scope>NUCLEOTIDE SEQUENCE [LARGE SCALE GENOMIC DNA]</scope>
    <source>
        <strain evidence="2 3">NBRC 13996</strain>
    </source>
</reference>
<organism evidence="2 3">
    <name type="scientific">Actinoplanes ianthinogenes</name>
    <dbReference type="NCBI Taxonomy" id="122358"/>
    <lineage>
        <taxon>Bacteria</taxon>
        <taxon>Bacillati</taxon>
        <taxon>Actinomycetota</taxon>
        <taxon>Actinomycetes</taxon>
        <taxon>Micromonosporales</taxon>
        <taxon>Micromonosporaceae</taxon>
        <taxon>Actinoplanes</taxon>
    </lineage>
</organism>
<feature type="transmembrane region" description="Helical" evidence="1">
    <location>
        <begin position="52"/>
        <end position="71"/>
    </location>
</feature>
<dbReference type="RefSeq" id="WP_212846527.1">
    <property type="nucleotide sequence ID" value="NZ_AP023356.1"/>
</dbReference>
<gene>
    <name evidence="2" type="ORF">Aiant_54980</name>
</gene>
<sequence>MATRSAGTRRPTSGLALLLFGLPAVVEPLVVGVAATGFDEIADASPFGAQGTFAIGVVAAVFSAIGTVMAWRGVDGLIRLIMAILLAIFAGLIAAMALALLFAGGVTLIFAVLLLHAAFSIVMITQALLRSKPSSEGR</sequence>
<evidence type="ECO:0000313" key="3">
    <source>
        <dbReference type="Proteomes" id="UP000676967"/>
    </source>
</evidence>
<keyword evidence="1" id="KW-0812">Transmembrane</keyword>
<name>A0ABN6CIV7_9ACTN</name>
<evidence type="ECO:0000256" key="1">
    <source>
        <dbReference type="SAM" id="Phobius"/>
    </source>
</evidence>
<feature type="transmembrane region" description="Helical" evidence="1">
    <location>
        <begin position="108"/>
        <end position="129"/>
    </location>
</feature>
<dbReference type="Proteomes" id="UP000676967">
    <property type="component" value="Chromosome"/>
</dbReference>
<accession>A0ABN6CIV7</accession>
<keyword evidence="1" id="KW-0472">Membrane</keyword>
<keyword evidence="1" id="KW-1133">Transmembrane helix</keyword>
<feature type="transmembrane region" description="Helical" evidence="1">
    <location>
        <begin position="78"/>
        <end position="102"/>
    </location>
</feature>
<dbReference type="EMBL" id="AP023356">
    <property type="protein sequence ID" value="BCJ44841.1"/>
    <property type="molecule type" value="Genomic_DNA"/>
</dbReference>